<dbReference type="AlphaFoldDB" id="A0A1Y5RMD0"/>
<feature type="region of interest" description="Disordered" evidence="1">
    <location>
        <begin position="1"/>
        <end position="25"/>
    </location>
</feature>
<organism evidence="2 3">
    <name type="scientific">Aquimixticola soesokkakensis</name>
    <dbReference type="NCBI Taxonomy" id="1519096"/>
    <lineage>
        <taxon>Bacteria</taxon>
        <taxon>Pseudomonadati</taxon>
        <taxon>Pseudomonadota</taxon>
        <taxon>Alphaproteobacteria</taxon>
        <taxon>Rhodobacterales</taxon>
        <taxon>Paracoccaceae</taxon>
        <taxon>Aquimixticola</taxon>
    </lineage>
</organism>
<gene>
    <name evidence="2" type="ORF">AQS8620_00545</name>
</gene>
<name>A0A1Y5RMD0_9RHOB</name>
<evidence type="ECO:0000313" key="3">
    <source>
        <dbReference type="Proteomes" id="UP000193862"/>
    </source>
</evidence>
<sequence length="62" mass="6912">MDRIKPDKVAQAEMRGGLFDSGNDPRHSGALGEMWQHLRPVAQQTLLCGATISSLAPVWRYF</sequence>
<accession>A0A1Y5RMD0</accession>
<dbReference type="Proteomes" id="UP000193862">
    <property type="component" value="Unassembled WGS sequence"/>
</dbReference>
<evidence type="ECO:0000313" key="2">
    <source>
        <dbReference type="EMBL" id="SLN20685.1"/>
    </source>
</evidence>
<dbReference type="EMBL" id="FWFS01000001">
    <property type="protein sequence ID" value="SLN20685.1"/>
    <property type="molecule type" value="Genomic_DNA"/>
</dbReference>
<keyword evidence="3" id="KW-1185">Reference proteome</keyword>
<proteinExistence type="predicted"/>
<reference evidence="2 3" key="1">
    <citation type="submission" date="2017-03" db="EMBL/GenBank/DDBJ databases">
        <authorList>
            <person name="Afonso C.L."/>
            <person name="Miller P.J."/>
            <person name="Scott M.A."/>
            <person name="Spackman E."/>
            <person name="Goraichik I."/>
            <person name="Dimitrov K.M."/>
            <person name="Suarez D.L."/>
            <person name="Swayne D.E."/>
        </authorList>
    </citation>
    <scope>NUCLEOTIDE SEQUENCE [LARGE SCALE GENOMIC DNA]</scope>
    <source>
        <strain evidence="2 3">CECT 8620</strain>
    </source>
</reference>
<evidence type="ECO:0000256" key="1">
    <source>
        <dbReference type="SAM" id="MobiDB-lite"/>
    </source>
</evidence>
<protein>
    <submittedName>
        <fullName evidence="2">Uncharacterized protein</fullName>
    </submittedName>
</protein>
<feature type="compositionally biased region" description="Basic and acidic residues" evidence="1">
    <location>
        <begin position="1"/>
        <end position="10"/>
    </location>
</feature>